<organism evidence="2 3">
    <name type="scientific">Sphingomonas naasensis</name>
    <dbReference type="NCBI Taxonomy" id="1344951"/>
    <lineage>
        <taxon>Bacteria</taxon>
        <taxon>Pseudomonadati</taxon>
        <taxon>Pseudomonadota</taxon>
        <taxon>Alphaproteobacteria</taxon>
        <taxon>Sphingomonadales</taxon>
        <taxon>Sphingomonadaceae</taxon>
        <taxon>Sphingomonas</taxon>
    </lineage>
</organism>
<accession>A0A4V3QVI0</accession>
<proteinExistence type="predicted"/>
<keyword evidence="1" id="KW-0812">Transmembrane</keyword>
<protein>
    <submittedName>
        <fullName evidence="2">Uncharacterized protein</fullName>
    </submittedName>
</protein>
<dbReference type="Proteomes" id="UP000309848">
    <property type="component" value="Unassembled WGS sequence"/>
</dbReference>
<name>A0A4V3QVI0_9SPHN</name>
<evidence type="ECO:0000313" key="3">
    <source>
        <dbReference type="Proteomes" id="UP000309848"/>
    </source>
</evidence>
<feature type="transmembrane region" description="Helical" evidence="1">
    <location>
        <begin position="52"/>
        <end position="78"/>
    </location>
</feature>
<dbReference type="EMBL" id="SRXU01000009">
    <property type="protein sequence ID" value="TGX38792.1"/>
    <property type="molecule type" value="Genomic_DNA"/>
</dbReference>
<keyword evidence="1" id="KW-1133">Transmembrane helix</keyword>
<keyword evidence="1" id="KW-0472">Membrane</keyword>
<evidence type="ECO:0000313" key="2">
    <source>
        <dbReference type="EMBL" id="TGX38792.1"/>
    </source>
</evidence>
<gene>
    <name evidence="2" type="ORF">E5A74_18370</name>
</gene>
<comment type="caution">
    <text evidence="2">The sequence shown here is derived from an EMBL/GenBank/DDBJ whole genome shotgun (WGS) entry which is preliminary data.</text>
</comment>
<evidence type="ECO:0000256" key="1">
    <source>
        <dbReference type="SAM" id="Phobius"/>
    </source>
</evidence>
<dbReference type="AlphaFoldDB" id="A0A4V3QVI0"/>
<reference evidence="2 3" key="1">
    <citation type="submission" date="2019-04" db="EMBL/GenBank/DDBJ databases">
        <title>Sphingomonas psychrotolerans sp. nov., isolated from soil in the Tianshan Mountains, Xinjiang, China.</title>
        <authorList>
            <person name="Luo Y."/>
            <person name="Sheng H."/>
        </authorList>
    </citation>
    <scope>NUCLEOTIDE SEQUENCE [LARGE SCALE GENOMIC DNA]</scope>
    <source>
        <strain evidence="2 3">KIS18-15</strain>
    </source>
</reference>
<keyword evidence="3" id="KW-1185">Reference proteome</keyword>
<sequence>MARRALALLASFALCVLAALLVALTLHRAELPYDEAGRFFDARAAVVYGEDAVPVFATMAALAVVAAAAAVLATLRLWRRKPR</sequence>
<dbReference type="RefSeq" id="WP_135987086.1">
    <property type="nucleotide sequence ID" value="NZ_JAASQM010000003.1"/>
</dbReference>